<proteinExistence type="predicted"/>
<feature type="compositionally biased region" description="Pro residues" evidence="1">
    <location>
        <begin position="43"/>
        <end position="63"/>
    </location>
</feature>
<dbReference type="InterPro" id="IPR002718">
    <property type="entry name" value="OMP_Helicobacter"/>
</dbReference>
<feature type="compositionally biased region" description="Acidic residues" evidence="1">
    <location>
        <begin position="76"/>
        <end position="85"/>
    </location>
</feature>
<gene>
    <name evidence="3" type="primary">omp1021</name>
</gene>
<feature type="compositionally biased region" description="Low complexity" evidence="1">
    <location>
        <begin position="92"/>
        <end position="102"/>
    </location>
</feature>
<dbReference type="Pfam" id="PF01856">
    <property type="entry name" value="HP_OMP"/>
    <property type="match status" value="1"/>
</dbReference>
<evidence type="ECO:0000256" key="1">
    <source>
        <dbReference type="SAM" id="MobiDB-lite"/>
    </source>
</evidence>
<feature type="signal peptide" evidence="2">
    <location>
        <begin position="1"/>
        <end position="18"/>
    </location>
</feature>
<dbReference type="AlphaFoldDB" id="A0A1M4NID8"/>
<protein>
    <submittedName>
        <fullName evidence="3">OMP1021</fullName>
    </submittedName>
</protein>
<dbReference type="EMBL" id="LT633837">
    <property type="protein sequence ID" value="SFZ73024.1"/>
    <property type="molecule type" value="Genomic_DNA"/>
</dbReference>
<name>A0A1M4NID8_9HELI</name>
<feature type="region of interest" description="Disordered" evidence="1">
    <location>
        <begin position="14"/>
        <end position="117"/>
    </location>
</feature>
<evidence type="ECO:0000256" key="2">
    <source>
        <dbReference type="SAM" id="SignalP"/>
    </source>
</evidence>
<evidence type="ECO:0000313" key="3">
    <source>
        <dbReference type="EMBL" id="SFZ73024.1"/>
    </source>
</evidence>
<sequence length="451" mass="49797">MKVLFATSLLLTSAVAMPPPILKDTNSDVIFEDAPESKSNVPNPQPQVQPNPQSSPQPNPQPKARPILKDTNSDVIFEDASEPESDLPNPQPQVQPQVQKQPPATPHPQNTPVCAPSPSMAPSLVPLPPLPFIPTNPALPPYPYGVPINPEPNVGMPENPHRFDSDPVIKDLEDKIRALGVVPETQHYYSKKYIEKHYKHKSWRFKAEKFESYSIAKEKSGFFLGGGFGVGGLEESYSGDQVLSTDLGIKVPNDVFSAPVSLKSTFGMLNLELGYQQFFNLYFGTRIYGDLLVIPGLATIGTLNGNSTNKGFGKLFYALGSLDMDALIDIPLDKQKQHFIGAYAGFGVGLMLLRDFKNAAFNQVVANAYKSPNIFWKMLAQADYTINLGLAFTYKRHVRFELGTKIPLTYLRFGTESPAVYTNSQSSKTLLSGDIGFKRTTFMVFNVLYVF</sequence>
<dbReference type="RefSeq" id="WP_233710412.1">
    <property type="nucleotide sequence ID" value="NZ_FZMB01000004.1"/>
</dbReference>
<keyword evidence="2" id="KW-0732">Signal</keyword>
<organism evidence="3">
    <name type="scientific">Helicobacter salomonis</name>
    <dbReference type="NCBI Taxonomy" id="56878"/>
    <lineage>
        <taxon>Bacteria</taxon>
        <taxon>Pseudomonadati</taxon>
        <taxon>Campylobacterota</taxon>
        <taxon>Epsilonproteobacteria</taxon>
        <taxon>Campylobacterales</taxon>
        <taxon>Helicobacteraceae</taxon>
        <taxon>Helicobacter</taxon>
    </lineage>
</organism>
<reference evidence="3" key="1">
    <citation type="submission" date="2016-11" db="EMBL/GenBank/DDBJ databases">
        <title>Proteomic and phylogenetic analysis of the outer membrane protein repertoire of gastric Helicobacter species.</title>
        <authorList>
            <person name="Joosten M."/>
        </authorList>
    </citation>
    <scope>NUCLEOTIDE SEQUENCE</scope>
    <source>
        <strain evidence="3">M45</strain>
    </source>
</reference>
<feature type="chain" id="PRO_5012567278" evidence="2">
    <location>
        <begin position="19"/>
        <end position="451"/>
    </location>
</feature>
<accession>A0A1M4NID8</accession>